<evidence type="ECO:0000313" key="3">
    <source>
        <dbReference type="Proteomes" id="UP000095495"/>
    </source>
</evidence>
<name>A0A173SAB7_9FIRM</name>
<feature type="transmembrane region" description="Helical" evidence="1">
    <location>
        <begin position="67"/>
        <end position="85"/>
    </location>
</feature>
<feature type="transmembrane region" description="Helical" evidence="1">
    <location>
        <begin position="181"/>
        <end position="199"/>
    </location>
</feature>
<sequence length="241" mass="26803">MFWIGFFSIPLILLMLFGLMAGSGKLLNKIEKNFIHVKVVVCVVVFTLLSYTFTLLYSMVAIISGNAVINAMLCAVFLVFSWYIVEKMYQKISGENKVENENEKALSHKDKNVCHLCALIAVVCSSVLLCIEKGDRSYLILTSIAISIWIGAYIPISEIYQGIKFKVIFESVIKEFKNKKLSVVFSAVISAMFMIFLVSENDLAQKLNVVIEEIGVGIAAGSITVILGMVLYGLIKNRKCT</sequence>
<organism evidence="2 3">
    <name type="scientific">Roseburia faecis</name>
    <dbReference type="NCBI Taxonomy" id="301302"/>
    <lineage>
        <taxon>Bacteria</taxon>
        <taxon>Bacillati</taxon>
        <taxon>Bacillota</taxon>
        <taxon>Clostridia</taxon>
        <taxon>Lachnospirales</taxon>
        <taxon>Lachnospiraceae</taxon>
        <taxon>Roseburia</taxon>
    </lineage>
</organism>
<keyword evidence="1" id="KW-1133">Transmembrane helix</keyword>
<feature type="transmembrane region" description="Helical" evidence="1">
    <location>
        <begin position="6"/>
        <end position="27"/>
    </location>
</feature>
<protein>
    <submittedName>
        <fullName evidence="2">Uncharacterized protein</fullName>
    </submittedName>
</protein>
<reference evidence="2 3" key="1">
    <citation type="submission" date="2015-09" db="EMBL/GenBank/DDBJ databases">
        <authorList>
            <consortium name="Pathogen Informatics"/>
        </authorList>
    </citation>
    <scope>NUCLEOTIDE SEQUENCE [LARGE SCALE GENOMIC DNA]</scope>
    <source>
        <strain evidence="2 3">2789STDY5608863</strain>
    </source>
</reference>
<dbReference type="AlphaFoldDB" id="A0A173SAB7"/>
<keyword evidence="1" id="KW-0812">Transmembrane</keyword>
<dbReference type="RefSeq" id="WP_055261988.1">
    <property type="nucleotide sequence ID" value="NZ_CP184331.1"/>
</dbReference>
<evidence type="ECO:0000313" key="2">
    <source>
        <dbReference type="EMBL" id="CUM86795.1"/>
    </source>
</evidence>
<feature type="transmembrane region" description="Helical" evidence="1">
    <location>
        <begin position="113"/>
        <end position="131"/>
    </location>
</feature>
<feature type="transmembrane region" description="Helical" evidence="1">
    <location>
        <begin position="39"/>
        <end position="61"/>
    </location>
</feature>
<keyword evidence="1" id="KW-0472">Membrane</keyword>
<feature type="transmembrane region" description="Helical" evidence="1">
    <location>
        <begin position="214"/>
        <end position="235"/>
    </location>
</feature>
<accession>A0A173SAB7</accession>
<dbReference type="Proteomes" id="UP000095495">
    <property type="component" value="Unassembled WGS sequence"/>
</dbReference>
<evidence type="ECO:0000256" key="1">
    <source>
        <dbReference type="SAM" id="Phobius"/>
    </source>
</evidence>
<proteinExistence type="predicted"/>
<feature type="transmembrane region" description="Helical" evidence="1">
    <location>
        <begin position="137"/>
        <end position="160"/>
    </location>
</feature>
<gene>
    <name evidence="2" type="ORF">ERS852420_01187</name>
</gene>
<dbReference type="EMBL" id="CYXV01000004">
    <property type="protein sequence ID" value="CUM86795.1"/>
    <property type="molecule type" value="Genomic_DNA"/>
</dbReference>